<dbReference type="InterPro" id="IPR008228">
    <property type="entry name" value="UCP006173"/>
</dbReference>
<dbReference type="PANTHER" id="PTHR37421">
    <property type="entry name" value="UPF0260 PROTEIN YCGN"/>
    <property type="match status" value="1"/>
</dbReference>
<sequence length="206" mass="23355">MGRCRQASRRRIESALTLLFCLPADKGFATGSRKCLARTRCATRLAAFSTADTVVRTMAAKVEPFWIRKTLDQLDSTEWESLCDGCGLCCLQKLEDEEDNSVYYTRIACKLLDLKTCQCSDYENRRASVPDCIQLTPGQADEFKWLPPTCGYRLVSEGKDLPLWHHLVCGDRDAVHHERISQSGRMLSELSVAEDDWEDHLIFRAG</sequence>
<dbReference type="AlphaFoldDB" id="A0A0P9YLD4"/>
<dbReference type="EMBL" id="LJRF01000120">
    <property type="protein sequence ID" value="KPY46590.1"/>
    <property type="molecule type" value="Genomic_DNA"/>
</dbReference>
<dbReference type="PANTHER" id="PTHR37421:SF1">
    <property type="entry name" value="UPF0260 PROTEIN YCGN"/>
    <property type="match status" value="1"/>
</dbReference>
<dbReference type="NCBIfam" id="NF003502">
    <property type="entry name" value="PRK05170.1-6"/>
    <property type="match status" value="1"/>
</dbReference>
<protein>
    <recommendedName>
        <fullName evidence="1">UPF0260 protein ALO47_04920</fullName>
    </recommendedName>
</protein>
<comment type="caution">
    <text evidence="2">The sequence shown here is derived from an EMBL/GenBank/DDBJ whole genome shotgun (WGS) entry which is preliminary data.</text>
</comment>
<evidence type="ECO:0000313" key="2">
    <source>
        <dbReference type="EMBL" id="KPY46590.1"/>
    </source>
</evidence>
<dbReference type="NCBIfam" id="NF003507">
    <property type="entry name" value="PRK05170.2-5"/>
    <property type="match status" value="1"/>
</dbReference>
<proteinExistence type="inferred from homology"/>
<reference evidence="2 3" key="1">
    <citation type="submission" date="2015-09" db="EMBL/GenBank/DDBJ databases">
        <title>Genome announcement of multiple Pseudomonas syringae strains.</title>
        <authorList>
            <person name="Thakur S."/>
            <person name="Wang P.W."/>
            <person name="Gong Y."/>
            <person name="Weir B.S."/>
            <person name="Guttman D.S."/>
        </authorList>
    </citation>
    <scope>NUCLEOTIDE SEQUENCE [LARGE SCALE GENOMIC DNA]</scope>
    <source>
        <strain evidence="2 3">ICMP3882</strain>
    </source>
</reference>
<dbReference type="InterPro" id="IPR005358">
    <property type="entry name" value="Puta_zinc/iron-chelating_dom"/>
</dbReference>
<dbReference type="Pfam" id="PF03692">
    <property type="entry name" value="CxxCxxCC"/>
    <property type="match status" value="1"/>
</dbReference>
<dbReference type="Proteomes" id="UP000050554">
    <property type="component" value="Unassembled WGS sequence"/>
</dbReference>
<organism evidence="2 3">
    <name type="scientific">Pseudomonas syringae pv. ribicola</name>
    <dbReference type="NCBI Taxonomy" id="55398"/>
    <lineage>
        <taxon>Bacteria</taxon>
        <taxon>Pseudomonadati</taxon>
        <taxon>Pseudomonadota</taxon>
        <taxon>Gammaproteobacteria</taxon>
        <taxon>Pseudomonadales</taxon>
        <taxon>Pseudomonadaceae</taxon>
        <taxon>Pseudomonas</taxon>
    </lineage>
</organism>
<gene>
    <name evidence="2" type="ORF">ALO47_04920</name>
</gene>
<dbReference type="PATRIC" id="fig|55398.3.peg.3200"/>
<comment type="similarity">
    <text evidence="1">Belongs to the UPF0260 family.</text>
</comment>
<dbReference type="HAMAP" id="MF_00676">
    <property type="entry name" value="UPF0260"/>
    <property type="match status" value="1"/>
</dbReference>
<evidence type="ECO:0000256" key="1">
    <source>
        <dbReference type="HAMAP-Rule" id="MF_00676"/>
    </source>
</evidence>
<dbReference type="NCBIfam" id="NF003501">
    <property type="entry name" value="PRK05170.1-5"/>
    <property type="match status" value="1"/>
</dbReference>
<evidence type="ECO:0000313" key="3">
    <source>
        <dbReference type="Proteomes" id="UP000050554"/>
    </source>
</evidence>
<accession>A0A0P9YLD4</accession>
<name>A0A0P9YLD4_PSESI</name>